<dbReference type="PANTHER" id="PTHR23039">
    <property type="entry name" value="NANCE-HORAN SYNDROME PROTEIN"/>
    <property type="match status" value="1"/>
</dbReference>
<protein>
    <submittedName>
        <fullName evidence="3">NHS-like protein 1</fullName>
    </submittedName>
</protein>
<dbReference type="CTD" id="566695"/>
<feature type="compositionally biased region" description="Low complexity" evidence="1">
    <location>
        <begin position="1262"/>
        <end position="1280"/>
    </location>
</feature>
<feature type="compositionally biased region" description="Polar residues" evidence="1">
    <location>
        <begin position="890"/>
        <end position="910"/>
    </location>
</feature>
<proteinExistence type="predicted"/>
<feature type="region of interest" description="Disordered" evidence="1">
    <location>
        <begin position="693"/>
        <end position="781"/>
    </location>
</feature>
<evidence type="ECO:0000313" key="2">
    <source>
        <dbReference type="Proteomes" id="UP000504632"/>
    </source>
</evidence>
<feature type="compositionally biased region" description="Polar residues" evidence="1">
    <location>
        <begin position="700"/>
        <end position="711"/>
    </location>
</feature>
<feature type="region of interest" description="Disordered" evidence="1">
    <location>
        <begin position="1310"/>
        <end position="1449"/>
    </location>
</feature>
<feature type="region of interest" description="Disordered" evidence="1">
    <location>
        <begin position="1467"/>
        <end position="1572"/>
    </location>
</feature>
<evidence type="ECO:0000313" key="3">
    <source>
        <dbReference type="RefSeq" id="XP_030642474.1"/>
    </source>
</evidence>
<dbReference type="OrthoDB" id="8965057at2759"/>
<feature type="compositionally biased region" description="Pro residues" evidence="1">
    <location>
        <begin position="1050"/>
        <end position="1077"/>
    </location>
</feature>
<feature type="compositionally biased region" description="Basic and acidic residues" evidence="1">
    <location>
        <begin position="1096"/>
        <end position="1121"/>
    </location>
</feature>
<dbReference type="GO" id="GO:0030154">
    <property type="term" value="P:cell differentiation"/>
    <property type="evidence" value="ECO:0007669"/>
    <property type="project" value="TreeGrafter"/>
</dbReference>
<dbReference type="Proteomes" id="UP000504632">
    <property type="component" value="Chromosome 1"/>
</dbReference>
<feature type="compositionally biased region" description="Basic and acidic residues" evidence="1">
    <location>
        <begin position="1156"/>
        <end position="1174"/>
    </location>
</feature>
<feature type="region of interest" description="Disordered" evidence="1">
    <location>
        <begin position="1141"/>
        <end position="1200"/>
    </location>
</feature>
<organism evidence="2 3">
    <name type="scientific">Chanos chanos</name>
    <name type="common">Milkfish</name>
    <name type="synonym">Mugil chanos</name>
    <dbReference type="NCBI Taxonomy" id="29144"/>
    <lineage>
        <taxon>Eukaryota</taxon>
        <taxon>Metazoa</taxon>
        <taxon>Chordata</taxon>
        <taxon>Craniata</taxon>
        <taxon>Vertebrata</taxon>
        <taxon>Euteleostomi</taxon>
        <taxon>Actinopterygii</taxon>
        <taxon>Neopterygii</taxon>
        <taxon>Teleostei</taxon>
        <taxon>Ostariophysi</taxon>
        <taxon>Gonorynchiformes</taxon>
        <taxon>Chanidae</taxon>
        <taxon>Chanos</taxon>
    </lineage>
</organism>
<sequence length="1737" mass="190120">MIAYVDCLSTEPSGRCWNRTYYEDEDELLPLYTRKLQPKTEGSLRRRLLTSKIHQQQDALWAPRPWARPAQGLGPKGTPLLQRRLSNTFVAPQQDWRAVSSLDEESKWTVHYTAPWHQQENVFLPGSRPPCVEDLHRQAKVNLKTVLRECDKLRKDGFRSSQYYSQGPAFSTNNVSSSSLLDNEETEKKKQSSILDCLSRCCVSLSCHLKPWRRKSSDSFSEDERLVYSLRPQTPLLDSGSDINTQTNWSKSLPLPTPEEKMRQQAQTVATDIIPINITGENFDRQASFRRSMANTDTVIRRSKRVKRRKTITGMPDNIQRELAGQNESRSQSVCMTNQFSTLGRTGSVNSALRRSDTRDSSCQTEEVKIVPPSVRRIRAQKGQGIAAQMASLSLSSSGSGSAISEFNDIAYSPQHNGSDQGFHSLPRQGTCISLPQSEPRYTSTPYRMDCGSTTSLPNQINMPQSSTASLSSNSPKSLGFQGFQSDHHIAAPDYMVSDSVHSPSVSLGAFPISTEFGSSDTTHTYDPEGSCMYSVSSFPTDRSQSNVDVPLSASSSYCESAASLNTGAHTETDSQCSTLDGRNCGSPSSHRRESDFSESSTHSCSTLTTDQWTYEVAPKNRPTSSCSSPIYHMCNSHEHSPNKTDTSSLYSVDTDGYYTSMHLDAGLKAYSHGCINKAGNVRNKLYECREHHSQDDRTILQSNQTLSRSISLRKAKKPPKPPARTDSLRRKPNKKHHNSESVLNERLISSLQQSLQMNTKSQSTSIAGQSPCNGFEDPWILRPRSQSNVSVASSGMSAPAAVCPVTPSHSDTSSQRSDNTESWNSYMDYPGQFSEHGPSSPITRSASASESPANLTKGTHQNGFLPGQGNTAEVKAKMVSMPDKIHRLTSPSSGYSSQSNTPTTGTPVTAISRAKSPRGGKLKPKVPERKSSLLSSVSGSSSSTTSLSSNTSDSTRSPLPLPPPLPLLSGILKAPQSSIFNTETPKVDCSSPLHSPPHTGSITWEEEQDTSVVSPKTPEESPSVFNFPPPPSEEVLDSALTCEILASLSPPPPPPPPPLPPLLPPQMTTPPPPPLPGTGLQAEIILKEKSIRSHVKSVESLDQQHESKPRVHHKEPEIPRRPMITAQALQMVQLRPVKLKKIEPTHTQETLYESTDLRQNQKSEVSAHLEKPAGSETVPELPFTPCSTSSDMGTPDSFIPEILQNCSEEVISSPPEAASGGLPENVTPEPLQRFETVNEAHSVFSSEKNPVKLSPLMLQSSPLKQKPPISPKKPSLTLLMPPIHKPVKPDIKHLQTVNDNDVFITSVVNSTSSVDEAHEPEIPLIPEEEDEELDIPLQPVGETVDQEVPLPFDREDSAEKVPSKSEEEYDRGENPSHPEGKEDTGESPSQPEEEHDPHEIPSEPKRDCCDRRDVSLLWAEEEDESDSGDCSPLGKSTFSLSSDFSSDSLHEVQLPDLVLHERDLCLSDDKGTSDGDDEGGSSSSGSISFKEEDNGTMFETHTDSSAGGDTPEEMGTSTRPRTTEDLFAAIHRSKRKVLGRGDSEEDRCRTLQPSPPVTPTGGSPAFSSLPRLTGSIQRNIRRSSTSNDSFKALLLKKGSRSESGFRMSAAELLKNTDPRLQRAISDPSQLDETCPSPGRSRKMTEEWARTEGALPRPSHGLSTSKYGRSRTPPSAASSRYNNRSRLPSGPMTAISEREGELPETADGCLDSERRALVSPFSLSLNCSGTMCAQAST</sequence>
<reference evidence="3" key="1">
    <citation type="submission" date="2025-08" db="UniProtKB">
        <authorList>
            <consortium name="RefSeq"/>
        </authorList>
    </citation>
    <scope>IDENTIFICATION</scope>
</reference>
<feature type="region of interest" description="Disordered" evidence="1">
    <location>
        <begin position="237"/>
        <end position="258"/>
    </location>
</feature>
<accession>A0A6J2WDZ4</accession>
<keyword evidence="2" id="KW-1185">Reference proteome</keyword>
<name>A0A6J2WDZ4_CHACN</name>
<feature type="compositionally biased region" description="Low complexity" evidence="1">
    <location>
        <begin position="933"/>
        <end position="959"/>
    </location>
</feature>
<feature type="compositionally biased region" description="Basic residues" evidence="1">
    <location>
        <begin position="916"/>
        <end position="925"/>
    </location>
</feature>
<feature type="compositionally biased region" description="Polar residues" evidence="1">
    <location>
        <begin position="241"/>
        <end position="251"/>
    </location>
</feature>
<feature type="compositionally biased region" description="Basic and acidic residues" evidence="1">
    <location>
        <begin position="1540"/>
        <end position="1550"/>
    </location>
</feature>
<dbReference type="PANTHER" id="PTHR23039:SF3">
    <property type="entry name" value="NHS-LIKE PROTEIN 1"/>
    <property type="match status" value="1"/>
</dbReference>
<feature type="region of interest" description="Disordered" evidence="1">
    <location>
        <begin position="570"/>
        <end position="605"/>
    </location>
</feature>
<feature type="region of interest" description="Disordered" evidence="1">
    <location>
        <begin position="1096"/>
        <end position="1123"/>
    </location>
</feature>
<feature type="compositionally biased region" description="Polar residues" evidence="1">
    <location>
        <begin position="841"/>
        <end position="863"/>
    </location>
</feature>
<feature type="compositionally biased region" description="Low complexity" evidence="1">
    <location>
        <begin position="1670"/>
        <end position="1686"/>
    </location>
</feature>
<evidence type="ECO:0000256" key="1">
    <source>
        <dbReference type="SAM" id="MobiDB-lite"/>
    </source>
</evidence>
<feature type="region of interest" description="Disordered" evidence="1">
    <location>
        <begin position="983"/>
        <end position="1033"/>
    </location>
</feature>
<feature type="compositionally biased region" description="Polar residues" evidence="1">
    <location>
        <begin position="808"/>
        <end position="826"/>
    </location>
</feature>
<feature type="region of interest" description="Disordered" evidence="1">
    <location>
        <begin position="1617"/>
        <end position="1707"/>
    </location>
</feature>
<feature type="region of interest" description="Disordered" evidence="1">
    <location>
        <begin position="1262"/>
        <end position="1283"/>
    </location>
</feature>
<dbReference type="InterPro" id="IPR024845">
    <property type="entry name" value="NHS-like"/>
</dbReference>
<feature type="compositionally biased region" description="Low complexity" evidence="1">
    <location>
        <begin position="1439"/>
        <end position="1448"/>
    </location>
</feature>
<dbReference type="InParanoid" id="A0A6J2WDZ4"/>
<dbReference type="GeneID" id="115822697"/>
<feature type="region of interest" description="Disordered" evidence="1">
    <location>
        <begin position="1046"/>
        <end position="1081"/>
    </location>
</feature>
<dbReference type="Pfam" id="PF15273">
    <property type="entry name" value="NHS"/>
    <property type="match status" value="2"/>
</dbReference>
<feature type="compositionally biased region" description="Polar residues" evidence="1">
    <location>
        <begin position="570"/>
        <end position="589"/>
    </location>
</feature>
<dbReference type="RefSeq" id="XP_030642474.1">
    <property type="nucleotide sequence ID" value="XM_030786614.1"/>
</dbReference>
<feature type="compositionally biased region" description="Basic and acidic residues" evidence="1">
    <location>
        <begin position="1353"/>
        <end position="1385"/>
    </location>
</feature>
<gene>
    <name evidence="3" type="primary">nhsl1a</name>
</gene>
<feature type="compositionally biased region" description="Polar residues" evidence="1">
    <location>
        <begin position="1498"/>
        <end position="1508"/>
    </location>
</feature>
<feature type="compositionally biased region" description="Polar residues" evidence="1">
    <location>
        <begin position="748"/>
        <end position="773"/>
    </location>
</feature>
<feature type="compositionally biased region" description="Basic and acidic residues" evidence="1">
    <location>
        <begin position="1396"/>
        <end position="1415"/>
    </location>
</feature>
<feature type="region of interest" description="Disordered" evidence="1">
    <location>
        <begin position="800"/>
        <end position="870"/>
    </location>
</feature>
<feature type="region of interest" description="Disordered" evidence="1">
    <location>
        <begin position="887"/>
        <end position="971"/>
    </location>
</feature>